<feature type="transmembrane region" description="Helical" evidence="8">
    <location>
        <begin position="240"/>
        <end position="263"/>
    </location>
</feature>
<evidence type="ECO:0000256" key="3">
    <source>
        <dbReference type="ARBA" id="ARBA00022475"/>
    </source>
</evidence>
<keyword evidence="11" id="KW-1185">Reference proteome</keyword>
<dbReference type="InterPro" id="IPR001750">
    <property type="entry name" value="ND/Mrp_TM"/>
</dbReference>
<evidence type="ECO:0000256" key="4">
    <source>
        <dbReference type="ARBA" id="ARBA00022692"/>
    </source>
</evidence>
<dbReference type="InterPro" id="IPR050586">
    <property type="entry name" value="CPA3_Na-H_Antiporter_D"/>
</dbReference>
<evidence type="ECO:0000256" key="8">
    <source>
        <dbReference type="SAM" id="Phobius"/>
    </source>
</evidence>
<feature type="transmembrane region" description="Helical" evidence="8">
    <location>
        <begin position="108"/>
        <end position="125"/>
    </location>
</feature>
<feature type="transmembrane region" description="Helical" evidence="8">
    <location>
        <begin position="447"/>
        <end position="468"/>
    </location>
</feature>
<keyword evidence="5 8" id="KW-1133">Transmembrane helix</keyword>
<feature type="transmembrane region" description="Helical" evidence="8">
    <location>
        <begin position="361"/>
        <end position="383"/>
    </location>
</feature>
<organism evidence="10 11">
    <name type="scientific">Litorivicinus lipolyticus</name>
    <dbReference type="NCBI Taxonomy" id="418701"/>
    <lineage>
        <taxon>Bacteria</taxon>
        <taxon>Pseudomonadati</taxon>
        <taxon>Pseudomonadota</taxon>
        <taxon>Gammaproteobacteria</taxon>
        <taxon>Oceanospirillales</taxon>
        <taxon>Litorivicinaceae</taxon>
        <taxon>Litorivicinus</taxon>
    </lineage>
</organism>
<evidence type="ECO:0000256" key="5">
    <source>
        <dbReference type="ARBA" id="ARBA00022989"/>
    </source>
</evidence>
<feature type="transmembrane region" description="Helical" evidence="8">
    <location>
        <begin position="328"/>
        <end position="349"/>
    </location>
</feature>
<comment type="subcellular location">
    <subcellularLocation>
        <location evidence="1">Cell membrane</location>
        <topology evidence="1">Multi-pass membrane protein</topology>
    </subcellularLocation>
    <subcellularLocation>
        <location evidence="7">Membrane</location>
        <topology evidence="7">Multi-pass membrane protein</topology>
    </subcellularLocation>
</comment>
<keyword evidence="4 7" id="KW-0812">Transmembrane</keyword>
<feature type="transmembrane region" description="Helical" evidence="8">
    <location>
        <begin position="298"/>
        <end position="316"/>
    </location>
</feature>
<feature type="transmembrane region" description="Helical" evidence="8">
    <location>
        <begin position="269"/>
        <end position="291"/>
    </location>
</feature>
<feature type="transmembrane region" description="Helical" evidence="8">
    <location>
        <begin position="6"/>
        <end position="21"/>
    </location>
</feature>
<gene>
    <name evidence="10" type="ORF">GH975_01845</name>
</gene>
<evidence type="ECO:0000259" key="9">
    <source>
        <dbReference type="Pfam" id="PF00361"/>
    </source>
</evidence>
<evidence type="ECO:0000256" key="7">
    <source>
        <dbReference type="RuleBase" id="RU000320"/>
    </source>
</evidence>
<dbReference type="GO" id="GO:0005886">
    <property type="term" value="C:plasma membrane"/>
    <property type="evidence" value="ECO:0007669"/>
    <property type="project" value="UniProtKB-SubCell"/>
</dbReference>
<dbReference type="PANTHER" id="PTHR42703:SF1">
    <property type="entry name" value="NA(+)_H(+) ANTIPORTER SUBUNIT D1"/>
    <property type="match status" value="1"/>
</dbReference>
<keyword evidence="6 8" id="KW-0472">Membrane</keyword>
<reference evidence="10 11" key="1">
    <citation type="submission" date="2019-11" db="EMBL/GenBank/DDBJ databases">
        <authorList>
            <person name="Khan S.A."/>
            <person name="Jeon C.O."/>
            <person name="Chun B.H."/>
        </authorList>
    </citation>
    <scope>NUCLEOTIDE SEQUENCE [LARGE SCALE GENOMIC DNA]</scope>
    <source>
        <strain evidence="10 11">IMCC 1097</strain>
    </source>
</reference>
<dbReference type="OrthoDB" id="9768329at2"/>
<dbReference type="PANTHER" id="PTHR42703">
    <property type="entry name" value="NADH DEHYDROGENASE"/>
    <property type="match status" value="1"/>
</dbReference>
<dbReference type="EMBL" id="CP045871">
    <property type="protein sequence ID" value="QGG79373.1"/>
    <property type="molecule type" value="Genomic_DNA"/>
</dbReference>
<keyword evidence="3" id="KW-1003">Cell membrane</keyword>
<feature type="domain" description="NADH:quinone oxidoreductase/Mrp antiporter transmembrane" evidence="9">
    <location>
        <begin position="125"/>
        <end position="413"/>
    </location>
</feature>
<name>A0A5Q2Q8H1_9GAMM</name>
<protein>
    <submittedName>
        <fullName evidence="10">Na+/H+ antiporter subunit D</fullName>
    </submittedName>
</protein>
<accession>A0A5Q2Q8H1</accession>
<feature type="transmembrane region" description="Helical" evidence="8">
    <location>
        <begin position="203"/>
        <end position="228"/>
    </location>
</feature>
<evidence type="ECO:0000256" key="2">
    <source>
        <dbReference type="ARBA" id="ARBA00005346"/>
    </source>
</evidence>
<evidence type="ECO:0000256" key="1">
    <source>
        <dbReference type="ARBA" id="ARBA00004651"/>
    </source>
</evidence>
<feature type="transmembrane region" description="Helical" evidence="8">
    <location>
        <begin position="33"/>
        <end position="50"/>
    </location>
</feature>
<proteinExistence type="inferred from homology"/>
<feature type="transmembrane region" description="Helical" evidence="8">
    <location>
        <begin position="403"/>
        <end position="426"/>
    </location>
</feature>
<feature type="transmembrane region" description="Helical" evidence="8">
    <location>
        <begin position="131"/>
        <end position="149"/>
    </location>
</feature>
<dbReference type="Proteomes" id="UP000388235">
    <property type="component" value="Chromosome"/>
</dbReference>
<evidence type="ECO:0000313" key="10">
    <source>
        <dbReference type="EMBL" id="QGG79373.1"/>
    </source>
</evidence>
<dbReference type="KEGG" id="llp:GH975_01845"/>
<dbReference type="PRINTS" id="PR01434">
    <property type="entry name" value="NADHDHGNASE5"/>
</dbReference>
<evidence type="ECO:0000313" key="11">
    <source>
        <dbReference type="Proteomes" id="UP000388235"/>
    </source>
</evidence>
<dbReference type="RefSeq" id="WP_153712877.1">
    <property type="nucleotide sequence ID" value="NZ_CP045871.1"/>
</dbReference>
<evidence type="ECO:0000256" key="6">
    <source>
        <dbReference type="ARBA" id="ARBA00023136"/>
    </source>
</evidence>
<sequence length="493" mass="52396">MTLLLGPIIIPLLTATLCLLLRDSRAAMRVTSLLGTFCLAYVGAMLYLHVQENGPLSAQMGGWDGPFGITLVADLLSATLVMLTGILSLCVVIFGYSDLTFGEERNGHMVFTQVLLAGVCGAFLAGDLFNLYVWFEVMLIASFGLLVVGGKSIQIDGAVKYVGLNLIATTAMLAGIGLIYGATGGLNLAHLHLLLDGRGGEPAVLTAAALLLFAFATKSAMFPLFFWLPAAYHTPAHTTSTLFAALLTKVGIYTLLRVFTLVFDLQHPLIQSLLWISGVLTLTVGVFGAIHEVQARRVLAFLVMVSIGIMTLGMAAGDVAALKGTLLYLMQTLIVTAALFMAVGCVAYLSGTERLDEMGGLWRSHPVVGSLFVLIMLGVAGIPPTSGFWPKVLLMDAFASEQHWGLVIAVALGSLGTLYAVMRLFSAAFWQEPKAPLPELNLDFNRAAPMTALAFLVVGLGISAEFLIQVADQASQALTDPSLYIERVLGAQP</sequence>
<comment type="similarity">
    <text evidence="2">Belongs to the CPA3 antiporters (TC 2.A.63) subunit D family.</text>
</comment>
<dbReference type="AlphaFoldDB" id="A0A5Q2Q8H1"/>
<feature type="transmembrane region" description="Helical" evidence="8">
    <location>
        <begin position="161"/>
        <end position="183"/>
    </location>
</feature>
<dbReference type="Pfam" id="PF00361">
    <property type="entry name" value="Proton_antipo_M"/>
    <property type="match status" value="1"/>
</dbReference>
<feature type="transmembrane region" description="Helical" evidence="8">
    <location>
        <begin position="70"/>
        <end position="96"/>
    </location>
</feature>